<dbReference type="GO" id="GO:0006310">
    <property type="term" value="P:DNA recombination"/>
    <property type="evidence" value="ECO:0007669"/>
    <property type="project" value="UniProtKB-KW"/>
</dbReference>
<dbReference type="SUPFAM" id="SSF56349">
    <property type="entry name" value="DNA breaking-rejoining enzymes"/>
    <property type="match status" value="1"/>
</dbReference>
<proteinExistence type="predicted"/>
<evidence type="ECO:0000313" key="3">
    <source>
        <dbReference type="EMBL" id="AKM33395.1"/>
    </source>
</evidence>
<evidence type="ECO:0000259" key="2">
    <source>
        <dbReference type="PROSITE" id="PS51898"/>
    </source>
</evidence>
<protein>
    <recommendedName>
        <fullName evidence="2">Tyr recombinase domain-containing protein</fullName>
    </recommendedName>
</protein>
<accession>A0A0H3X0J7</accession>
<gene>
    <name evidence="3" type="ORF">AB870_24760</name>
</gene>
<dbReference type="InterPro" id="IPR002104">
    <property type="entry name" value="Integrase_catalytic"/>
</dbReference>
<reference evidence="3" key="1">
    <citation type="submission" date="2016-06" db="EMBL/GenBank/DDBJ databases">
        <title>Complete Genome Sequence of Pandoraea faecigallinarum DSM-23572.</title>
        <authorList>
            <person name="Yong D."/>
            <person name="Ee R."/>
            <person name="Lim Y.-L."/>
            <person name="Yin W.-F."/>
            <person name="Chan K.-G."/>
        </authorList>
    </citation>
    <scope>NUCLEOTIDE SEQUENCE</scope>
    <source>
        <strain evidence="3">DSM 23572</strain>
        <plasmid evidence="3">pPF72-1</plasmid>
    </source>
</reference>
<dbReference type="KEGG" id="pfg:AB870_24760"/>
<sequence length="331" mass="36381">MTELDLFAPGVGDWETDPLAAFEAWLAARKGRKGPAGAGLRASSASVYRAQWSAFVRYLAQPPRTQLTHVGEADISRYLAGLHLENRQQRARIRKLIERVLDEVYRAQARSGTPNPARRALVEPSCVWKDVQGNRPTPFLRADALEQLWGYMECAPMAAEHHGQWKEARDVALTAAYLGAGVKVGDSLRLTVNCIHEDLAWLDVKHPGSQYAYRAKLLRGATQVLARWLRVRAHAGTLGPLLFPGGLDGRPMHSVTALRAVRATATRAGIACEHTERLSPQTLRNTYAATLLAQGETDLALCNTLGFAELVSATRLRAAWDAWRAQPAPTP</sequence>
<keyword evidence="3" id="KW-0614">Plasmid</keyword>
<keyword evidence="4" id="KW-1185">Reference proteome</keyword>
<name>A0A0H3X0J7_9BURK</name>
<keyword evidence="1" id="KW-0233">DNA recombination</keyword>
<dbReference type="AlphaFoldDB" id="A0A0H3X0J7"/>
<dbReference type="Proteomes" id="UP000035651">
    <property type="component" value="Plasmid pPF72-1"/>
</dbReference>
<dbReference type="GO" id="GO:0003677">
    <property type="term" value="F:DNA binding"/>
    <property type="evidence" value="ECO:0007669"/>
    <property type="project" value="InterPro"/>
</dbReference>
<dbReference type="EMBL" id="CP011808">
    <property type="protein sequence ID" value="AKM33395.1"/>
    <property type="molecule type" value="Genomic_DNA"/>
</dbReference>
<dbReference type="PROSITE" id="PS51898">
    <property type="entry name" value="TYR_RECOMBINASE"/>
    <property type="match status" value="1"/>
</dbReference>
<geneLocation type="plasmid" evidence="3 4">
    <name>pPF72-1</name>
</geneLocation>
<dbReference type="Gene3D" id="1.10.443.10">
    <property type="entry name" value="Intergrase catalytic core"/>
    <property type="match status" value="1"/>
</dbReference>
<organism evidence="3 4">
    <name type="scientific">Pandoraea faecigallinarum</name>
    <dbReference type="NCBI Taxonomy" id="656179"/>
    <lineage>
        <taxon>Bacteria</taxon>
        <taxon>Pseudomonadati</taxon>
        <taxon>Pseudomonadota</taxon>
        <taxon>Betaproteobacteria</taxon>
        <taxon>Burkholderiales</taxon>
        <taxon>Burkholderiaceae</taxon>
        <taxon>Pandoraea</taxon>
    </lineage>
</organism>
<dbReference type="Pfam" id="PF00589">
    <property type="entry name" value="Phage_integrase"/>
    <property type="match status" value="1"/>
</dbReference>
<dbReference type="InterPro" id="IPR013762">
    <property type="entry name" value="Integrase-like_cat_sf"/>
</dbReference>
<feature type="domain" description="Tyr recombinase" evidence="2">
    <location>
        <begin position="135"/>
        <end position="330"/>
    </location>
</feature>
<dbReference type="InterPro" id="IPR011010">
    <property type="entry name" value="DNA_brk_join_enz"/>
</dbReference>
<dbReference type="PATRIC" id="fig|656179.3.peg.5328"/>
<evidence type="ECO:0000256" key="1">
    <source>
        <dbReference type="ARBA" id="ARBA00023172"/>
    </source>
</evidence>
<dbReference type="GO" id="GO:0015074">
    <property type="term" value="P:DNA integration"/>
    <property type="evidence" value="ECO:0007669"/>
    <property type="project" value="InterPro"/>
</dbReference>
<evidence type="ECO:0000313" key="4">
    <source>
        <dbReference type="Proteomes" id="UP000035651"/>
    </source>
</evidence>